<feature type="compositionally biased region" description="Low complexity" evidence="8">
    <location>
        <begin position="115"/>
        <end position="133"/>
    </location>
</feature>
<evidence type="ECO:0000256" key="1">
    <source>
        <dbReference type="ARBA" id="ARBA00004173"/>
    </source>
</evidence>
<comment type="subcellular location">
    <subcellularLocation>
        <location evidence="2">Membrane</location>
    </subcellularLocation>
    <subcellularLocation>
        <location evidence="1">Mitochondrion</location>
    </subcellularLocation>
</comment>
<keyword evidence="4" id="KW-1133">Transmembrane helix</keyword>
<keyword evidence="7" id="KW-0472">Membrane</keyword>
<proteinExistence type="predicted"/>
<evidence type="ECO:0000256" key="5">
    <source>
        <dbReference type="ARBA" id="ARBA00023054"/>
    </source>
</evidence>
<evidence type="ECO:0000313" key="9">
    <source>
        <dbReference type="EMBL" id="KAK0738454.1"/>
    </source>
</evidence>
<evidence type="ECO:0000256" key="4">
    <source>
        <dbReference type="ARBA" id="ARBA00022989"/>
    </source>
</evidence>
<gene>
    <name evidence="9" type="ORF">B0T18DRAFT_433257</name>
</gene>
<organism evidence="9 10">
    <name type="scientific">Schizothecium vesticola</name>
    <dbReference type="NCBI Taxonomy" id="314040"/>
    <lineage>
        <taxon>Eukaryota</taxon>
        <taxon>Fungi</taxon>
        <taxon>Dikarya</taxon>
        <taxon>Ascomycota</taxon>
        <taxon>Pezizomycotina</taxon>
        <taxon>Sordariomycetes</taxon>
        <taxon>Sordariomycetidae</taxon>
        <taxon>Sordariales</taxon>
        <taxon>Schizotheciaceae</taxon>
        <taxon>Schizothecium</taxon>
    </lineage>
</organism>
<reference evidence="9" key="1">
    <citation type="submission" date="2023-06" db="EMBL/GenBank/DDBJ databases">
        <title>Genome-scale phylogeny and comparative genomics of the fungal order Sordariales.</title>
        <authorList>
            <consortium name="Lawrence Berkeley National Laboratory"/>
            <person name="Hensen N."/>
            <person name="Bonometti L."/>
            <person name="Westerberg I."/>
            <person name="Brannstrom I.O."/>
            <person name="Guillou S."/>
            <person name="Cros-Aarteil S."/>
            <person name="Calhoun S."/>
            <person name="Haridas S."/>
            <person name="Kuo A."/>
            <person name="Mondo S."/>
            <person name="Pangilinan J."/>
            <person name="Riley R."/>
            <person name="LaButti K."/>
            <person name="Andreopoulos B."/>
            <person name="Lipzen A."/>
            <person name="Chen C."/>
            <person name="Yanf M."/>
            <person name="Daum C."/>
            <person name="Ng V."/>
            <person name="Clum A."/>
            <person name="Steindorff A."/>
            <person name="Ohm R."/>
            <person name="Martin F."/>
            <person name="Silar P."/>
            <person name="Natvig D."/>
            <person name="Lalanne C."/>
            <person name="Gautier V."/>
            <person name="Ament-velasquez S.L."/>
            <person name="Kruys A."/>
            <person name="Hutchinson M.I."/>
            <person name="Powell A.J."/>
            <person name="Barry K."/>
            <person name="Miller A.N."/>
            <person name="Grigoriev I.V."/>
            <person name="Debuchy R."/>
            <person name="Gladieux P."/>
            <person name="Thoren M.H."/>
            <person name="Johannesson H."/>
        </authorList>
    </citation>
    <scope>NUCLEOTIDE SEQUENCE</scope>
    <source>
        <strain evidence="9">SMH3187-1</strain>
    </source>
</reference>
<evidence type="ECO:0000256" key="2">
    <source>
        <dbReference type="ARBA" id="ARBA00004370"/>
    </source>
</evidence>
<keyword evidence="10" id="KW-1185">Reference proteome</keyword>
<protein>
    <recommendedName>
        <fullName evidence="11">DUF1640-domain-containing protein</fullName>
    </recommendedName>
</protein>
<dbReference type="Proteomes" id="UP001172155">
    <property type="component" value="Unassembled WGS sequence"/>
</dbReference>
<dbReference type="InterPro" id="IPR024461">
    <property type="entry name" value="CCDC90-like"/>
</dbReference>
<feature type="region of interest" description="Disordered" evidence="8">
    <location>
        <begin position="420"/>
        <end position="440"/>
    </location>
</feature>
<name>A0AA40EEF8_9PEZI</name>
<dbReference type="GO" id="GO:0005739">
    <property type="term" value="C:mitochondrion"/>
    <property type="evidence" value="ECO:0007669"/>
    <property type="project" value="UniProtKB-SubCell"/>
</dbReference>
<evidence type="ECO:0000256" key="3">
    <source>
        <dbReference type="ARBA" id="ARBA00022692"/>
    </source>
</evidence>
<feature type="compositionally biased region" description="Pro residues" evidence="8">
    <location>
        <begin position="156"/>
        <end position="174"/>
    </location>
</feature>
<dbReference type="Pfam" id="PF07798">
    <property type="entry name" value="CCDC90-like"/>
    <property type="match status" value="1"/>
</dbReference>
<dbReference type="GO" id="GO:0016020">
    <property type="term" value="C:membrane"/>
    <property type="evidence" value="ECO:0007669"/>
    <property type="project" value="UniProtKB-SubCell"/>
</dbReference>
<dbReference type="PANTHER" id="PTHR14360:SF12">
    <property type="entry name" value="MOZ PROTEIN REPRESENTS A CHROMATIN-ASSOCIATED ACETYLTRANSFERASE"/>
    <property type="match status" value="1"/>
</dbReference>
<keyword evidence="3" id="KW-0812">Transmembrane</keyword>
<comment type="caution">
    <text evidence="9">The sequence shown here is derived from an EMBL/GenBank/DDBJ whole genome shotgun (WGS) entry which is preliminary data.</text>
</comment>
<feature type="compositionally biased region" description="Polar residues" evidence="8">
    <location>
        <begin position="38"/>
        <end position="64"/>
    </location>
</feature>
<dbReference type="AlphaFoldDB" id="A0AA40EEF8"/>
<feature type="compositionally biased region" description="Basic and acidic residues" evidence="8">
    <location>
        <begin position="420"/>
        <end position="437"/>
    </location>
</feature>
<keyword evidence="6" id="KW-0496">Mitochondrion</keyword>
<keyword evidence="5" id="KW-0175">Coiled coil</keyword>
<accession>A0AA40EEF8</accession>
<sequence>MATGRLTFLYPHLCRTGRWSEPAVAHLVTPKSPRRRPSTTATSPSLACQHSHPFTSQAPRSQAVLSKRHGKAVEPIALPALEQSIPVEPKSDAKEGGVEGKDEGSPQGQERAARPAAKPSQQPEQPPQQNQASPSPPAATPLTPDKSSASAQAVPDPSPADPPPPPPPSSNPGDPPDDPGNKTKGTSGPMDTILHMGPPPEPAPSSLHFPSDSTRDPSSYKWAPHLHPPPYVHHFDSYSLVKQLSAGGYTLGQAITAMKAVRNLLATNLDVAQSGLVSKADVENESYLFRAACSELSTEVRNNRRVADEQLRQQRTLLQYEVDILTQQLSQDSLTLNDAVRGMFNDRRMVVREEQKALENRVQQINYKITVSLNSDAKSDIENLRWVLIRRATIGIVFMLIVSFGTLRYASHVGQARKEAADHLRQEREREADDARRNAGKIDAATAPAAAAILAAG</sequence>
<dbReference type="EMBL" id="JAUKUD010000007">
    <property type="protein sequence ID" value="KAK0738454.1"/>
    <property type="molecule type" value="Genomic_DNA"/>
</dbReference>
<evidence type="ECO:0000256" key="7">
    <source>
        <dbReference type="ARBA" id="ARBA00023136"/>
    </source>
</evidence>
<evidence type="ECO:0000256" key="6">
    <source>
        <dbReference type="ARBA" id="ARBA00023128"/>
    </source>
</evidence>
<feature type="compositionally biased region" description="Basic and acidic residues" evidence="8">
    <location>
        <begin position="89"/>
        <end position="104"/>
    </location>
</feature>
<dbReference type="PANTHER" id="PTHR14360">
    <property type="entry name" value="PROTEIN FMP32, MITOCHONDRIAL"/>
    <property type="match status" value="1"/>
</dbReference>
<feature type="region of interest" description="Disordered" evidence="8">
    <location>
        <begin position="28"/>
        <end position="218"/>
    </location>
</feature>
<evidence type="ECO:0000256" key="8">
    <source>
        <dbReference type="SAM" id="MobiDB-lite"/>
    </source>
</evidence>
<dbReference type="Gene3D" id="1.20.5.340">
    <property type="match status" value="1"/>
</dbReference>
<evidence type="ECO:0000313" key="10">
    <source>
        <dbReference type="Proteomes" id="UP001172155"/>
    </source>
</evidence>
<evidence type="ECO:0008006" key="11">
    <source>
        <dbReference type="Google" id="ProtNLM"/>
    </source>
</evidence>